<sequence length="102" mass="11213">MSITPALSLKMLPIPTSLGFPQAALSVLNLSQPSFGFDQEGEFLAFLANLNHTAQALIISGSSIAAYFITVNKTVKESARRNSRAQFEWPDLAVVQRFQEQQ</sequence>
<name>A0A061EAA4_THECC</name>
<dbReference type="PANTHER" id="PTHR33605:SF3">
    <property type="entry name" value="EARLY NODULIN-LIKE PROTEIN"/>
    <property type="match status" value="1"/>
</dbReference>
<dbReference type="Proteomes" id="UP000026915">
    <property type="component" value="Chromosome 2"/>
</dbReference>
<evidence type="ECO:0000313" key="1">
    <source>
        <dbReference type="EMBL" id="EOY01317.1"/>
    </source>
</evidence>
<keyword evidence="2" id="KW-1185">Reference proteome</keyword>
<dbReference type="InParanoid" id="A0A061EAA4"/>
<dbReference type="AlphaFoldDB" id="A0A061EAA4"/>
<dbReference type="EMBL" id="CM001880">
    <property type="protein sequence ID" value="EOY01317.1"/>
    <property type="molecule type" value="Genomic_DNA"/>
</dbReference>
<protein>
    <submittedName>
        <fullName evidence="1">Uncharacterized protein</fullName>
    </submittedName>
</protein>
<accession>A0A061EAA4</accession>
<evidence type="ECO:0000313" key="2">
    <source>
        <dbReference type="Proteomes" id="UP000026915"/>
    </source>
</evidence>
<dbReference type="Pfam" id="PF03386">
    <property type="entry name" value="ENOD93"/>
    <property type="match status" value="1"/>
</dbReference>
<dbReference type="PANTHER" id="PTHR33605">
    <property type="entry name" value="EARLY NODULIN-93"/>
    <property type="match status" value="1"/>
</dbReference>
<dbReference type="InterPro" id="IPR005050">
    <property type="entry name" value="Enod93"/>
</dbReference>
<dbReference type="Gramene" id="EOY01317">
    <property type="protein sequence ID" value="EOY01317"/>
    <property type="gene ID" value="TCM_011250"/>
</dbReference>
<dbReference type="STRING" id="3641.A0A061EAA4"/>
<gene>
    <name evidence="1" type="ORF">TCM_011250</name>
</gene>
<organism evidence="1 2">
    <name type="scientific">Theobroma cacao</name>
    <name type="common">Cacao</name>
    <name type="synonym">Cocoa</name>
    <dbReference type="NCBI Taxonomy" id="3641"/>
    <lineage>
        <taxon>Eukaryota</taxon>
        <taxon>Viridiplantae</taxon>
        <taxon>Streptophyta</taxon>
        <taxon>Embryophyta</taxon>
        <taxon>Tracheophyta</taxon>
        <taxon>Spermatophyta</taxon>
        <taxon>Magnoliopsida</taxon>
        <taxon>eudicotyledons</taxon>
        <taxon>Gunneridae</taxon>
        <taxon>Pentapetalae</taxon>
        <taxon>rosids</taxon>
        <taxon>malvids</taxon>
        <taxon>Malvales</taxon>
        <taxon>Malvaceae</taxon>
        <taxon>Byttnerioideae</taxon>
        <taxon>Theobroma</taxon>
    </lineage>
</organism>
<proteinExistence type="predicted"/>
<dbReference type="HOGENOM" id="CLU_2282576_0_0_1"/>
<reference evidence="1 2" key="1">
    <citation type="journal article" date="2013" name="Genome Biol.">
        <title>The genome sequence of the most widely cultivated cacao type and its use to identify candidate genes regulating pod color.</title>
        <authorList>
            <person name="Motamayor J.C."/>
            <person name="Mockaitis K."/>
            <person name="Schmutz J."/>
            <person name="Haiminen N."/>
            <person name="Iii D.L."/>
            <person name="Cornejo O."/>
            <person name="Findley S.D."/>
            <person name="Zheng P."/>
            <person name="Utro F."/>
            <person name="Royaert S."/>
            <person name="Saski C."/>
            <person name="Jenkins J."/>
            <person name="Podicheti R."/>
            <person name="Zhao M."/>
            <person name="Scheffler B.E."/>
            <person name="Stack J.C."/>
            <person name="Feltus F.A."/>
            <person name="Mustiga G.M."/>
            <person name="Amores F."/>
            <person name="Phillips W."/>
            <person name="Marelli J.P."/>
            <person name="May G.D."/>
            <person name="Shapiro H."/>
            <person name="Ma J."/>
            <person name="Bustamante C.D."/>
            <person name="Schnell R.J."/>
            <person name="Main D."/>
            <person name="Gilbert D."/>
            <person name="Parida L."/>
            <person name="Kuhn D.N."/>
        </authorList>
    </citation>
    <scope>NUCLEOTIDE SEQUENCE [LARGE SCALE GENOMIC DNA]</scope>
    <source>
        <strain evidence="2">cv. Matina 1-6</strain>
    </source>
</reference>